<protein>
    <submittedName>
        <fullName evidence="2">Uncharacterized protein</fullName>
    </submittedName>
</protein>
<name>A0A7S3SF70_EMIHU</name>
<feature type="region of interest" description="Disordered" evidence="1">
    <location>
        <begin position="193"/>
        <end position="227"/>
    </location>
</feature>
<accession>A0A7S3SF70</accession>
<gene>
    <name evidence="2" type="ORF">EHUX00137_LOCUS19749</name>
</gene>
<evidence type="ECO:0000313" key="2">
    <source>
        <dbReference type="EMBL" id="CAE0553040.1"/>
    </source>
</evidence>
<feature type="compositionally biased region" description="Acidic residues" evidence="1">
    <location>
        <begin position="193"/>
        <end position="204"/>
    </location>
</feature>
<sequence length="448" mass="49817">MAAHLGVKEVSVMSAPGSLLLESILSEDEQCLVLRWLSARHLTLVSQASKRFRILCTSVADAAIIEMRVGDVPVPHLETTFHRLARLCGVRFAPAVFYSAAIRTACDFKTDISIEIAAIEKLHVLVGDQPLVDSYPEDDPGRYFEFGECGTEWMKHAITHTEHSRRKHIKHKDVDAAMQVFLRTLPMRADALLPDEEEDDDDDCDFKNKDDGDDDDDDDDDDDIGSIGVAIGPQCGELYLRLSGLLFCSDGEFTREWYKTAADFFQELESDFPWNGAYWLALTREDAIAYAILHGYLDGLQPASFASKMESFASEVAEADPANLPAGKALILAVAERVSTTLQPCANPVCCHQACDCRLANPHDAYAGGRWNGGPPWFHNQERGDYDATALETLGGTCLPCVGGCPSARFLREANRRVRQWIREGTRHPERTLAKIDFKLETGVAKWY</sequence>
<dbReference type="AlphaFoldDB" id="A0A7S3SF70"/>
<dbReference type="EMBL" id="HBIR01025662">
    <property type="protein sequence ID" value="CAE0553040.1"/>
    <property type="molecule type" value="Transcribed_RNA"/>
</dbReference>
<organism evidence="2">
    <name type="scientific">Emiliania huxleyi</name>
    <name type="common">Coccolithophore</name>
    <name type="synonym">Pontosphaera huxleyi</name>
    <dbReference type="NCBI Taxonomy" id="2903"/>
    <lineage>
        <taxon>Eukaryota</taxon>
        <taxon>Haptista</taxon>
        <taxon>Haptophyta</taxon>
        <taxon>Prymnesiophyceae</taxon>
        <taxon>Isochrysidales</taxon>
        <taxon>Noelaerhabdaceae</taxon>
        <taxon>Emiliania</taxon>
    </lineage>
</organism>
<proteinExistence type="predicted"/>
<feature type="compositionally biased region" description="Acidic residues" evidence="1">
    <location>
        <begin position="211"/>
        <end position="224"/>
    </location>
</feature>
<reference evidence="2" key="1">
    <citation type="submission" date="2021-01" db="EMBL/GenBank/DDBJ databases">
        <authorList>
            <person name="Corre E."/>
            <person name="Pelletier E."/>
            <person name="Niang G."/>
            <person name="Scheremetjew M."/>
            <person name="Finn R."/>
            <person name="Kale V."/>
            <person name="Holt S."/>
            <person name="Cochrane G."/>
            <person name="Meng A."/>
            <person name="Brown T."/>
            <person name="Cohen L."/>
        </authorList>
    </citation>
    <scope>NUCLEOTIDE SEQUENCE</scope>
    <source>
        <strain evidence="2">379</strain>
    </source>
</reference>
<evidence type="ECO:0000256" key="1">
    <source>
        <dbReference type="SAM" id="MobiDB-lite"/>
    </source>
</evidence>